<protein>
    <submittedName>
        <fullName evidence="3">PIN domain-containing protein</fullName>
    </submittedName>
    <submittedName>
        <fullName evidence="2">Twitching motility protein PilT</fullName>
    </submittedName>
</protein>
<name>A0A1N7FYT0_9EURY</name>
<dbReference type="InterPro" id="IPR002716">
    <property type="entry name" value="PIN_dom"/>
</dbReference>
<evidence type="ECO:0000259" key="1">
    <source>
        <dbReference type="Pfam" id="PF01850"/>
    </source>
</evidence>
<sequence>MYVETDFLFALAKHDDWLQDEAKAALETEDVHTSILAYAEFLVRTYDRGEGFDTDVPRLTVNLLELVPVRPQTHEDALLAAATYLDEHEMTPFDALHAGIAATQNEPILSSDQSYDDLDIVREPLEPDGT</sequence>
<reference evidence="2 5" key="1">
    <citation type="submission" date="2017-01" db="EMBL/GenBank/DDBJ databases">
        <title>Complete genome sequence of Haloterrigena daqingensis type strain (JX313T).</title>
        <authorList>
            <person name="Shuang W."/>
        </authorList>
    </citation>
    <scope>NUCLEOTIDE SEQUENCE [LARGE SCALE GENOMIC DNA]</scope>
    <source>
        <strain evidence="5">JX313</strain>
        <strain evidence="2">JX313T</strain>
        <plasmid evidence="5">Plasmid unnamed2</plasmid>
        <plasmid evidence="2">unnamed2</plasmid>
    </source>
</reference>
<dbReference type="SUPFAM" id="SSF88723">
    <property type="entry name" value="PIN domain-like"/>
    <property type="match status" value="1"/>
</dbReference>
<dbReference type="OrthoDB" id="194754at2157"/>
<organism evidence="3 4">
    <name type="scientific">Natronorubrum daqingense</name>
    <dbReference type="NCBI Taxonomy" id="588898"/>
    <lineage>
        <taxon>Archaea</taxon>
        <taxon>Methanobacteriati</taxon>
        <taxon>Methanobacteriota</taxon>
        <taxon>Stenosarchaea group</taxon>
        <taxon>Halobacteria</taxon>
        <taxon>Halobacteriales</taxon>
        <taxon>Natrialbaceae</taxon>
        <taxon>Natronorubrum</taxon>
    </lineage>
</organism>
<gene>
    <name evidence="2" type="ORF">BB347_17915</name>
    <name evidence="3" type="ORF">SAMN05421809_3592</name>
</gene>
<geneLocation type="plasmid" evidence="2">
    <name>unnamed2</name>
</geneLocation>
<dbReference type="Proteomes" id="UP000187321">
    <property type="component" value="Plasmid unnamed2"/>
</dbReference>
<accession>A0A1N7FYT0</accession>
<dbReference type="AlphaFoldDB" id="A0A1N7FYT0"/>
<evidence type="ECO:0000313" key="4">
    <source>
        <dbReference type="Proteomes" id="UP000185687"/>
    </source>
</evidence>
<dbReference type="InterPro" id="IPR029060">
    <property type="entry name" value="PIN-like_dom_sf"/>
</dbReference>
<dbReference type="EMBL" id="CP019329">
    <property type="protein sequence ID" value="APX98578.1"/>
    <property type="molecule type" value="Genomic_DNA"/>
</dbReference>
<reference evidence="3 4" key="2">
    <citation type="submission" date="2017-01" db="EMBL/GenBank/DDBJ databases">
        <authorList>
            <person name="Mah S.A."/>
            <person name="Swanson W.J."/>
            <person name="Moy G.W."/>
            <person name="Vacquier V.D."/>
        </authorList>
    </citation>
    <scope>NUCLEOTIDE SEQUENCE [LARGE SCALE GENOMIC DNA]</scope>
    <source>
        <strain evidence="3 4">CGMCC 1.8909</strain>
    </source>
</reference>
<keyword evidence="4" id="KW-1185">Reference proteome</keyword>
<evidence type="ECO:0000313" key="2">
    <source>
        <dbReference type="EMBL" id="APX98578.1"/>
    </source>
</evidence>
<feature type="domain" description="PIN" evidence="1">
    <location>
        <begin position="1"/>
        <end position="119"/>
    </location>
</feature>
<keyword evidence="2" id="KW-0614">Plasmid</keyword>
<dbReference type="RefSeq" id="WP_076584012.1">
    <property type="nucleotide sequence ID" value="NZ_CP019329.1"/>
</dbReference>
<evidence type="ECO:0000313" key="3">
    <source>
        <dbReference type="EMBL" id="SIS05543.1"/>
    </source>
</evidence>
<dbReference type="Pfam" id="PF01850">
    <property type="entry name" value="PIN"/>
    <property type="match status" value="1"/>
</dbReference>
<evidence type="ECO:0000313" key="5">
    <source>
        <dbReference type="Proteomes" id="UP000187321"/>
    </source>
</evidence>
<proteinExistence type="predicted"/>
<dbReference type="GeneID" id="30957860"/>
<dbReference type="Proteomes" id="UP000185687">
    <property type="component" value="Unassembled WGS sequence"/>
</dbReference>
<dbReference type="KEGG" id="hda:BB347_17915"/>
<dbReference type="Gene3D" id="3.40.50.1010">
    <property type="entry name" value="5'-nuclease"/>
    <property type="match status" value="1"/>
</dbReference>
<dbReference type="EMBL" id="FTNP01000008">
    <property type="protein sequence ID" value="SIS05543.1"/>
    <property type="molecule type" value="Genomic_DNA"/>
</dbReference>